<evidence type="ECO:0000256" key="1">
    <source>
        <dbReference type="ARBA" id="ARBA00022741"/>
    </source>
</evidence>
<protein>
    <submittedName>
        <fullName evidence="5">Allophanate hydrolase</fullName>
    </submittedName>
</protein>
<gene>
    <name evidence="5" type="ORF">NSE01_17740</name>
</gene>
<dbReference type="AlphaFoldDB" id="A0A512AJQ8"/>
<name>A0A512AJQ8_9SPHN</name>
<dbReference type="Gene3D" id="3.30.1360.40">
    <property type="match status" value="1"/>
</dbReference>
<dbReference type="PANTHER" id="PTHR34698:SF2">
    <property type="entry name" value="5-OXOPROLINASE SUBUNIT B"/>
    <property type="match status" value="1"/>
</dbReference>
<evidence type="ECO:0000313" key="5">
    <source>
        <dbReference type="EMBL" id="GEN99941.1"/>
    </source>
</evidence>
<keyword evidence="6" id="KW-1185">Reference proteome</keyword>
<dbReference type="Pfam" id="PF02682">
    <property type="entry name" value="CT_C_D"/>
    <property type="match status" value="1"/>
</dbReference>
<proteinExistence type="predicted"/>
<dbReference type="GO" id="GO:0005524">
    <property type="term" value="F:ATP binding"/>
    <property type="evidence" value="ECO:0007669"/>
    <property type="project" value="UniProtKB-KW"/>
</dbReference>
<reference evidence="5 6" key="1">
    <citation type="submission" date="2019-07" db="EMBL/GenBank/DDBJ databases">
        <title>Whole genome shotgun sequence of Novosphingobium sediminis NBRC 106119.</title>
        <authorList>
            <person name="Hosoyama A."/>
            <person name="Uohara A."/>
            <person name="Ohji S."/>
            <person name="Ichikawa N."/>
        </authorList>
    </citation>
    <scope>NUCLEOTIDE SEQUENCE [LARGE SCALE GENOMIC DNA]</scope>
    <source>
        <strain evidence="5 6">NBRC 106119</strain>
    </source>
</reference>
<sequence>MPAVRPIGETAVLIDFGGGISIATNERVIALDRALAARPPVGMIETVPAYVSLMIVFDPLVTDGEAIAAHALALLDTASSDTRPPREHVIPVRYEAECAPDLAAVAAATGLTREEVIAQHLSGEYRVFMYGFGPGYAYLGGVPPALQLPRKPRAERGHPVGSVIIAGAQCLITTLPMPTGWWVIGHTAQVILDPARAQPFLFDPGDVIRFERVP</sequence>
<comment type="caution">
    <text evidence="5">The sequence shown here is derived from an EMBL/GenBank/DDBJ whole genome shotgun (WGS) entry which is preliminary data.</text>
</comment>
<dbReference type="InterPro" id="IPR010016">
    <property type="entry name" value="PxpB"/>
</dbReference>
<evidence type="ECO:0000313" key="6">
    <source>
        <dbReference type="Proteomes" id="UP000321464"/>
    </source>
</evidence>
<evidence type="ECO:0000259" key="4">
    <source>
        <dbReference type="SMART" id="SM00796"/>
    </source>
</evidence>
<keyword evidence="3" id="KW-0067">ATP-binding</keyword>
<evidence type="ECO:0000256" key="3">
    <source>
        <dbReference type="ARBA" id="ARBA00022840"/>
    </source>
</evidence>
<keyword evidence="1" id="KW-0547">Nucleotide-binding</keyword>
<dbReference type="InterPro" id="IPR029000">
    <property type="entry name" value="Cyclophilin-like_dom_sf"/>
</dbReference>
<dbReference type="SUPFAM" id="SSF160467">
    <property type="entry name" value="PH0987 N-terminal domain-like"/>
    <property type="match status" value="1"/>
</dbReference>
<dbReference type="Proteomes" id="UP000321464">
    <property type="component" value="Unassembled WGS sequence"/>
</dbReference>
<dbReference type="EMBL" id="BJYR01000012">
    <property type="protein sequence ID" value="GEN99941.1"/>
    <property type="molecule type" value="Genomic_DNA"/>
</dbReference>
<feature type="domain" description="Carboxyltransferase" evidence="4">
    <location>
        <begin position="2"/>
        <end position="202"/>
    </location>
</feature>
<dbReference type="GO" id="GO:0016787">
    <property type="term" value="F:hydrolase activity"/>
    <property type="evidence" value="ECO:0007669"/>
    <property type="project" value="UniProtKB-KW"/>
</dbReference>
<dbReference type="SUPFAM" id="SSF50891">
    <property type="entry name" value="Cyclophilin-like"/>
    <property type="match status" value="1"/>
</dbReference>
<dbReference type="PANTHER" id="PTHR34698">
    <property type="entry name" value="5-OXOPROLINASE SUBUNIT B"/>
    <property type="match status" value="1"/>
</dbReference>
<evidence type="ECO:0000256" key="2">
    <source>
        <dbReference type="ARBA" id="ARBA00022801"/>
    </source>
</evidence>
<dbReference type="Gene3D" id="2.40.100.10">
    <property type="entry name" value="Cyclophilin-like"/>
    <property type="match status" value="1"/>
</dbReference>
<accession>A0A512AJQ8</accession>
<dbReference type="InterPro" id="IPR003833">
    <property type="entry name" value="CT_C_D"/>
</dbReference>
<dbReference type="SMART" id="SM00796">
    <property type="entry name" value="AHS1"/>
    <property type="match status" value="1"/>
</dbReference>
<dbReference type="RefSeq" id="WP_218033257.1">
    <property type="nucleotide sequence ID" value="NZ_BJYR01000012.1"/>
</dbReference>
<organism evidence="5 6">
    <name type="scientific">Novosphingobium sediminis</name>
    <dbReference type="NCBI Taxonomy" id="707214"/>
    <lineage>
        <taxon>Bacteria</taxon>
        <taxon>Pseudomonadati</taxon>
        <taxon>Pseudomonadota</taxon>
        <taxon>Alphaproteobacteria</taxon>
        <taxon>Sphingomonadales</taxon>
        <taxon>Sphingomonadaceae</taxon>
        <taxon>Novosphingobium</taxon>
    </lineage>
</organism>
<keyword evidence="2 5" id="KW-0378">Hydrolase</keyword>